<dbReference type="Gene3D" id="3.40.33.10">
    <property type="entry name" value="CAP"/>
    <property type="match status" value="1"/>
</dbReference>
<dbReference type="PANTHER" id="PTHR10334">
    <property type="entry name" value="CYSTEINE-RICH SECRETORY PROTEIN-RELATED"/>
    <property type="match status" value="1"/>
</dbReference>
<proteinExistence type="predicted"/>
<dbReference type="EMBL" id="JAODUO010000018">
    <property type="protein sequence ID" value="KAK2193000.1"/>
    <property type="molecule type" value="Genomic_DNA"/>
</dbReference>
<feature type="domain" description="SCP" evidence="1">
    <location>
        <begin position="29"/>
        <end position="180"/>
    </location>
</feature>
<evidence type="ECO:0000259" key="1">
    <source>
        <dbReference type="SMART" id="SM00198"/>
    </source>
</evidence>
<comment type="caution">
    <text evidence="2">The sequence shown here is derived from an EMBL/GenBank/DDBJ whole genome shotgun (WGS) entry which is preliminary data.</text>
</comment>
<name>A0AAD9UKV7_RIDPI</name>
<dbReference type="Proteomes" id="UP001209878">
    <property type="component" value="Unassembled WGS sequence"/>
</dbReference>
<dbReference type="InterPro" id="IPR035940">
    <property type="entry name" value="CAP_sf"/>
</dbReference>
<dbReference type="InterPro" id="IPR014044">
    <property type="entry name" value="CAP_dom"/>
</dbReference>
<dbReference type="AlphaFoldDB" id="A0AAD9UKV7"/>
<dbReference type="Pfam" id="PF00188">
    <property type="entry name" value="CAP"/>
    <property type="match status" value="1"/>
</dbReference>
<dbReference type="SUPFAM" id="SSF55797">
    <property type="entry name" value="PR-1-like"/>
    <property type="match status" value="1"/>
</dbReference>
<accession>A0AAD9UKV7</accession>
<dbReference type="SMART" id="SM00198">
    <property type="entry name" value="SCP"/>
    <property type="match status" value="1"/>
</dbReference>
<keyword evidence="3" id="KW-1185">Reference proteome</keyword>
<evidence type="ECO:0000313" key="3">
    <source>
        <dbReference type="Proteomes" id="UP001209878"/>
    </source>
</evidence>
<reference evidence="2" key="1">
    <citation type="journal article" date="2023" name="Mol. Biol. Evol.">
        <title>Third-Generation Sequencing Reveals the Adaptive Role of the Epigenome in Three Deep-Sea Polychaetes.</title>
        <authorList>
            <person name="Perez M."/>
            <person name="Aroh O."/>
            <person name="Sun Y."/>
            <person name="Lan Y."/>
            <person name="Juniper S.K."/>
            <person name="Young C.R."/>
            <person name="Angers B."/>
            <person name="Qian P.Y."/>
        </authorList>
    </citation>
    <scope>NUCLEOTIDE SEQUENCE</scope>
    <source>
        <strain evidence="2">R07B-5</strain>
    </source>
</reference>
<protein>
    <recommendedName>
        <fullName evidence="1">SCP domain-containing protein</fullName>
    </recommendedName>
</protein>
<sequence>MNICRGFLSNTVPLGAKTPCGVNSHMNRRARRYIVNYHNNMRRKEKAAAMMKMVWSDELARRAREQAIKCEFKQSIMTDCSGQRLSQSMYLEGGSLPGAMRVNWPRIVTKWGSRGKSYNHATGACTPNGKCGTYKMMVKDISRWVGCSFARCPVVTSKGGNFKNAIIYVCNYRDTGKVTSSSGKPYIIGKPCSDCPSVVQKGYVCRANLCDECTGRRNRKCTCVPKKCSKAGGTFSRRTCGCVCKKGFWGDLCDYPCACKDTVSYCGMFPKAYCKKRFFYGWVRKSCAAKCPNVCSILTPPPHANC</sequence>
<organism evidence="2 3">
    <name type="scientific">Ridgeia piscesae</name>
    <name type="common">Tubeworm</name>
    <dbReference type="NCBI Taxonomy" id="27915"/>
    <lineage>
        <taxon>Eukaryota</taxon>
        <taxon>Metazoa</taxon>
        <taxon>Spiralia</taxon>
        <taxon>Lophotrochozoa</taxon>
        <taxon>Annelida</taxon>
        <taxon>Polychaeta</taxon>
        <taxon>Sedentaria</taxon>
        <taxon>Canalipalpata</taxon>
        <taxon>Sabellida</taxon>
        <taxon>Siboglinidae</taxon>
        <taxon>Ridgeia</taxon>
    </lineage>
</organism>
<gene>
    <name evidence="2" type="ORF">NP493_18g00006</name>
</gene>
<dbReference type="CDD" id="cd05380">
    <property type="entry name" value="CAP_euk"/>
    <property type="match status" value="1"/>
</dbReference>
<evidence type="ECO:0000313" key="2">
    <source>
        <dbReference type="EMBL" id="KAK2193000.1"/>
    </source>
</evidence>
<dbReference type="InterPro" id="IPR001283">
    <property type="entry name" value="CRISP-related"/>
</dbReference>